<organism evidence="2 3">
    <name type="scientific">Gordonia spumicola</name>
    <dbReference type="NCBI Taxonomy" id="589161"/>
    <lineage>
        <taxon>Bacteria</taxon>
        <taxon>Bacillati</taxon>
        <taxon>Actinomycetota</taxon>
        <taxon>Actinomycetes</taxon>
        <taxon>Mycobacteriales</taxon>
        <taxon>Gordoniaceae</taxon>
        <taxon>Gordonia</taxon>
    </lineage>
</organism>
<evidence type="ECO:0008006" key="4">
    <source>
        <dbReference type="Google" id="ProtNLM"/>
    </source>
</evidence>
<evidence type="ECO:0000313" key="3">
    <source>
        <dbReference type="Proteomes" id="UP000444960"/>
    </source>
</evidence>
<evidence type="ECO:0000256" key="1">
    <source>
        <dbReference type="SAM" id="SignalP"/>
    </source>
</evidence>
<keyword evidence="3" id="KW-1185">Reference proteome</keyword>
<dbReference type="EMBL" id="BJOV01000002">
    <property type="protein sequence ID" value="GEE00739.1"/>
    <property type="molecule type" value="Genomic_DNA"/>
</dbReference>
<dbReference type="AlphaFoldDB" id="A0A7I9V5Q1"/>
<evidence type="ECO:0000313" key="2">
    <source>
        <dbReference type="EMBL" id="GEE00739.1"/>
    </source>
</evidence>
<keyword evidence="1" id="KW-0732">Signal</keyword>
<dbReference type="OrthoDB" id="4380409at2"/>
<comment type="caution">
    <text evidence="2">The sequence shown here is derived from an EMBL/GenBank/DDBJ whole genome shotgun (WGS) entry which is preliminary data.</text>
</comment>
<gene>
    <name evidence="2" type="ORF">nbrc107696_11850</name>
</gene>
<feature type="chain" id="PRO_5029587255" description="Secreted protein" evidence="1">
    <location>
        <begin position="34"/>
        <end position="183"/>
    </location>
</feature>
<reference evidence="3" key="1">
    <citation type="submission" date="2019-06" db="EMBL/GenBank/DDBJ databases">
        <title>Gordonia isolated from sludge of a wastewater treatment plant.</title>
        <authorList>
            <person name="Tamura T."/>
            <person name="Aoyama K."/>
            <person name="Kang Y."/>
            <person name="Saito S."/>
            <person name="Akiyama N."/>
            <person name="Yazawa K."/>
            <person name="Gonoi T."/>
            <person name="Mikami Y."/>
        </authorList>
    </citation>
    <scope>NUCLEOTIDE SEQUENCE [LARGE SCALE GENOMIC DNA]</scope>
    <source>
        <strain evidence="3">NBRC 107696</strain>
    </source>
</reference>
<protein>
    <recommendedName>
        <fullName evidence="4">Secreted protein</fullName>
    </recommendedName>
</protein>
<name>A0A7I9V5Q1_9ACTN</name>
<dbReference type="RefSeq" id="WP_161894585.1">
    <property type="nucleotide sequence ID" value="NZ_BJOV01000002.1"/>
</dbReference>
<dbReference type="Proteomes" id="UP000444960">
    <property type="component" value="Unassembled WGS sequence"/>
</dbReference>
<feature type="signal peptide" evidence="1">
    <location>
        <begin position="1"/>
        <end position="33"/>
    </location>
</feature>
<accession>A0A7I9V5Q1</accession>
<sequence>MRAIHSSSTRLICIVVALVAAVSGLVAVAPAQAAPLRTALPLGQYQGVNASRFTSYSYADRGRVFFAAAGRQCQIGPTPGNVACSGKTKTAPPRTVGVSITGDMQGPYWIPRGTSYRFGSAVGFRAPVLHVGQRITVANVSCAVPKSGVIACSTINRAFVLTPSTHRFYYPRGDRRHDGNPKH</sequence>
<proteinExistence type="predicted"/>